<dbReference type="EMBL" id="DWUP01000197">
    <property type="protein sequence ID" value="HJD53750.1"/>
    <property type="molecule type" value="Genomic_DNA"/>
</dbReference>
<sequence length="182" mass="21203">MYISRQLKESNIAEYLIYMWQVEDQIRATDLDIDKIRHNIIDKYSIDDAQKKQLEDWYAGLIDMMRMEGVEKSGHLQINNNVIIQLNDLHASLLASTKEPFYKAAYFKTLPYIVELRAKSNKKDESEIETCFEALYGLLMLKLQKKEISAGTAKAMEQVSSFVSMLANYYNKDRKGELKIED</sequence>
<dbReference type="InterPro" id="IPR032574">
    <property type="entry name" value="DUF4924"/>
</dbReference>
<dbReference type="Proteomes" id="UP000787625">
    <property type="component" value="Unassembled WGS sequence"/>
</dbReference>
<dbReference type="AlphaFoldDB" id="A0A9D2ZUR4"/>
<evidence type="ECO:0000313" key="2">
    <source>
        <dbReference type="Proteomes" id="UP000787625"/>
    </source>
</evidence>
<dbReference type="Pfam" id="PF16271">
    <property type="entry name" value="DUF4924"/>
    <property type="match status" value="1"/>
</dbReference>
<accession>A0A9D2ZUR4</accession>
<reference evidence="1" key="2">
    <citation type="submission" date="2021-04" db="EMBL/GenBank/DDBJ databases">
        <authorList>
            <person name="Gilroy R."/>
        </authorList>
    </citation>
    <scope>NUCLEOTIDE SEQUENCE</scope>
    <source>
        <strain evidence="1">MalCec1-1739</strain>
    </source>
</reference>
<evidence type="ECO:0000313" key="1">
    <source>
        <dbReference type="EMBL" id="HJD53750.1"/>
    </source>
</evidence>
<proteinExistence type="predicted"/>
<name>A0A9D2ZUR4_9BACT</name>
<comment type="caution">
    <text evidence="1">The sequence shown here is derived from an EMBL/GenBank/DDBJ whole genome shotgun (WGS) entry which is preliminary data.</text>
</comment>
<organism evidence="1 2">
    <name type="scientific">Candidatus Avibacteroides avistercoris</name>
    <dbReference type="NCBI Taxonomy" id="2840690"/>
    <lineage>
        <taxon>Bacteria</taxon>
        <taxon>Pseudomonadati</taxon>
        <taxon>Bacteroidota</taxon>
        <taxon>Bacteroidia</taxon>
        <taxon>Bacteroidales</taxon>
        <taxon>Bacteroidaceae</taxon>
        <taxon>Bacteroidaceae incertae sedis</taxon>
        <taxon>Candidatus Avibacteroides</taxon>
    </lineage>
</organism>
<gene>
    <name evidence="1" type="ORF">IAA93_08520</name>
</gene>
<reference evidence="1" key="1">
    <citation type="journal article" date="2021" name="PeerJ">
        <title>Extensive microbial diversity within the chicken gut microbiome revealed by metagenomics and culture.</title>
        <authorList>
            <person name="Gilroy R."/>
            <person name="Ravi A."/>
            <person name="Getino M."/>
            <person name="Pursley I."/>
            <person name="Horton D.L."/>
            <person name="Alikhan N.F."/>
            <person name="Baker D."/>
            <person name="Gharbi K."/>
            <person name="Hall N."/>
            <person name="Watson M."/>
            <person name="Adriaenssens E.M."/>
            <person name="Foster-Nyarko E."/>
            <person name="Jarju S."/>
            <person name="Secka A."/>
            <person name="Antonio M."/>
            <person name="Oren A."/>
            <person name="Chaudhuri R.R."/>
            <person name="La Ragione R."/>
            <person name="Hildebrand F."/>
            <person name="Pallen M.J."/>
        </authorList>
    </citation>
    <scope>NUCLEOTIDE SEQUENCE</scope>
    <source>
        <strain evidence="1">MalCec1-1739</strain>
    </source>
</reference>
<protein>
    <submittedName>
        <fullName evidence="1">DUF4924 family protein</fullName>
    </submittedName>
</protein>